<dbReference type="Gene3D" id="1.10.1200.10">
    <property type="entry name" value="ACP-like"/>
    <property type="match status" value="1"/>
</dbReference>
<proteinExistence type="predicted"/>
<dbReference type="InterPro" id="IPR036736">
    <property type="entry name" value="ACP-like_sf"/>
</dbReference>
<dbReference type="InterPro" id="IPR009081">
    <property type="entry name" value="PP-bd_ACP"/>
</dbReference>
<dbReference type="EC" id="6.1.1.13" evidence="2"/>
<organism evidence="2">
    <name type="scientific">Magnetococcus massalia (strain MO-1)</name>
    <dbReference type="NCBI Taxonomy" id="451514"/>
    <lineage>
        <taxon>Bacteria</taxon>
        <taxon>Pseudomonadati</taxon>
        <taxon>Pseudomonadota</taxon>
        <taxon>Magnetococcia</taxon>
        <taxon>Magnetococcales</taxon>
        <taxon>Magnetococcaceae</taxon>
        <taxon>Magnetococcus</taxon>
    </lineage>
</organism>
<dbReference type="AlphaFoldDB" id="A0A1S7LLM5"/>
<evidence type="ECO:0000259" key="1">
    <source>
        <dbReference type="PROSITE" id="PS50075"/>
    </source>
</evidence>
<name>A0A1S7LLM5_MAGMO</name>
<sequence length="79" mass="8851">MQEAEIRTQLRRYLNDWGAVPQSDEDSLLDVGVLDSGGVVELVAFIESQFEVELEPTMITEDNFSTIQSVAQMVCSIQK</sequence>
<accession>A0A1S7LLM5</accession>
<dbReference type="PROSITE" id="PS50075">
    <property type="entry name" value="CARRIER"/>
    <property type="match status" value="1"/>
</dbReference>
<keyword evidence="2" id="KW-0436">Ligase</keyword>
<protein>
    <submittedName>
        <fullName evidence="2">Putative D-alanine--poly(Phosphoribitol) ligase subunit 2</fullName>
        <ecNumber evidence="2">6.1.1.13</ecNumber>
    </submittedName>
</protein>
<reference evidence="2" key="1">
    <citation type="submission" date="2015-04" db="EMBL/GenBank/DDBJ databases">
        <authorList>
            <person name="Syromyatnikov M.Y."/>
            <person name="Popov V.N."/>
        </authorList>
    </citation>
    <scope>NUCLEOTIDE SEQUENCE</scope>
    <source>
        <strain evidence="2">MO-1</strain>
    </source>
</reference>
<dbReference type="GO" id="GO:0016874">
    <property type="term" value="F:ligase activity"/>
    <property type="evidence" value="ECO:0007669"/>
    <property type="project" value="UniProtKB-KW"/>
</dbReference>
<evidence type="ECO:0000313" key="2">
    <source>
        <dbReference type="EMBL" id="CRH07805.1"/>
    </source>
</evidence>
<gene>
    <name evidence="2" type="ORF">MAGMO_3673</name>
</gene>
<dbReference type="EMBL" id="LO017727">
    <property type="protein sequence ID" value="CRH07805.1"/>
    <property type="molecule type" value="Genomic_DNA"/>
</dbReference>
<dbReference type="Pfam" id="PF00550">
    <property type="entry name" value="PP-binding"/>
    <property type="match status" value="1"/>
</dbReference>
<feature type="domain" description="Carrier" evidence="1">
    <location>
        <begin position="1"/>
        <end position="78"/>
    </location>
</feature>
<dbReference type="SUPFAM" id="SSF47336">
    <property type="entry name" value="ACP-like"/>
    <property type="match status" value="1"/>
</dbReference>